<keyword evidence="1" id="KW-0679">Respiratory chain</keyword>
<keyword evidence="1" id="KW-0472">Membrane</keyword>
<feature type="transmembrane region" description="Helical" evidence="1">
    <location>
        <begin position="153"/>
        <end position="174"/>
    </location>
</feature>
<comment type="subcellular location">
    <subcellularLocation>
        <location evidence="1">Mitochondrion membrane</location>
        <topology evidence="1">Multi-pass membrane protein</topology>
    </subcellularLocation>
</comment>
<feature type="transmembrane region" description="Helical" evidence="1">
    <location>
        <begin position="89"/>
        <end position="108"/>
    </location>
</feature>
<dbReference type="InterPro" id="IPR042106">
    <property type="entry name" value="Nuo/plastoQ_OxRdtase_6_NuoJ"/>
</dbReference>
<organism evidence="2">
    <name type="scientific">Paralemanea sp</name>
    <dbReference type="NCBI Taxonomy" id="2048601"/>
    <lineage>
        <taxon>Eukaryota</taxon>
        <taxon>Rhodophyta</taxon>
        <taxon>Florideophyceae</taxon>
        <taxon>Nemaliophycidae</taxon>
        <taxon>Batrachospermales</taxon>
        <taxon>Lemaneaceae</taxon>
        <taxon>Paralemanea</taxon>
    </lineage>
</organism>
<dbReference type="EMBL" id="MG787097">
    <property type="protein sequence ID" value="AVK39551.1"/>
    <property type="molecule type" value="Genomic_DNA"/>
</dbReference>
<feature type="transmembrane region" description="Helical" evidence="1">
    <location>
        <begin position="6"/>
        <end position="25"/>
    </location>
</feature>
<dbReference type="Pfam" id="PF00499">
    <property type="entry name" value="Oxidored_q3"/>
    <property type="match status" value="1"/>
</dbReference>
<keyword evidence="1" id="KW-1278">Translocase</keyword>
<accession>A0A343UXZ4</accession>
<dbReference type="PANTHER" id="PTHR33269:SF17">
    <property type="entry name" value="NADH-UBIQUINONE OXIDOREDUCTASE CHAIN 6"/>
    <property type="match status" value="1"/>
</dbReference>
<dbReference type="InterPro" id="IPR001457">
    <property type="entry name" value="NADH_UbQ/plastoQ_OxRdtase_su6"/>
</dbReference>
<reference evidence="2" key="1">
    <citation type="journal article" date="2018" name="Mitochondrial DNA Part B Resour">
        <title>Complete mitochondrial genomes of six species of the freshwater red algal order Batrachospermales (Rhodophyta).</title>
        <authorList>
            <person name="Paiano M.O."/>
            <person name="Del Cortona A."/>
            <person name="Costa J.F."/>
            <person name="Liu S.-L."/>
            <person name="Verbruggen H."/>
            <person name="De Clerck O."/>
            <person name="Necchi O."/>
        </authorList>
    </citation>
    <scope>NUCLEOTIDE SEQUENCE</scope>
    <source>
        <strain evidence="2">HEC3068</strain>
    </source>
</reference>
<feature type="transmembrane region" description="Helical" evidence="1">
    <location>
        <begin position="32"/>
        <end position="49"/>
    </location>
</feature>
<dbReference type="GO" id="GO:0031966">
    <property type="term" value="C:mitochondrial membrane"/>
    <property type="evidence" value="ECO:0007669"/>
    <property type="project" value="UniProtKB-SubCell"/>
</dbReference>
<keyword evidence="1" id="KW-1133">Transmembrane helix</keyword>
<sequence>MNYEFYLFYLLSSFAVISAIMVICLSNAVHSVLFLITVFCNVTAILILLGAEFLAFLLLIVYVGAIAILFLFVVMMLNVKITSGKLNIWALFVLSILLFFTLVGQFFMSINLNFEYGGDTSHIIYSWTNWFEKNTTFTNTEAIGSVLYTNYSFVFLMGGFLLLIAMIGTIVLTMHQRSDVNKQIVTVQLSRSSSNAIRFVQLRH</sequence>
<dbReference type="EC" id="7.1.1.2" evidence="1"/>
<comment type="similarity">
    <text evidence="1">Belongs to the complex I subunit 6 family.</text>
</comment>
<feature type="transmembrane region" description="Helical" evidence="1">
    <location>
        <begin position="55"/>
        <end position="77"/>
    </location>
</feature>
<keyword evidence="1" id="KW-0813">Transport</keyword>
<keyword evidence="1 2" id="KW-0496">Mitochondrion</keyword>
<keyword evidence="1" id="KW-0812">Transmembrane</keyword>
<dbReference type="GO" id="GO:0008137">
    <property type="term" value="F:NADH dehydrogenase (ubiquinone) activity"/>
    <property type="evidence" value="ECO:0007669"/>
    <property type="project" value="UniProtKB-UniRule"/>
</dbReference>
<name>A0A343UXZ4_9FLOR</name>
<dbReference type="Gene3D" id="1.20.120.1200">
    <property type="entry name" value="NADH-ubiquinone/plastoquinone oxidoreductase chain 6, subunit NuoJ"/>
    <property type="match status" value="1"/>
</dbReference>
<comment type="function">
    <text evidence="1">Core subunit of the mitochondrial membrane respiratory chain NADH dehydrogenase (Complex I) which catalyzes electron transfer from NADH through the respiratory chain, using ubiquinone as an electron acceptor. Essential for the catalytic activity and assembly of complex I.</text>
</comment>
<keyword evidence="1" id="KW-0249">Electron transport</keyword>
<keyword evidence="1" id="KW-0520">NAD</keyword>
<evidence type="ECO:0000313" key="2">
    <source>
        <dbReference type="EMBL" id="AVK39551.1"/>
    </source>
</evidence>
<evidence type="ECO:0000256" key="1">
    <source>
        <dbReference type="RuleBase" id="RU004430"/>
    </source>
</evidence>
<geneLocation type="mitochondrion" evidence="2"/>
<proteinExistence type="inferred from homology"/>
<gene>
    <name evidence="2" type="primary">nad6</name>
</gene>
<dbReference type="NCBIfam" id="NF005164">
    <property type="entry name" value="PRK06638.1-4"/>
    <property type="match status" value="1"/>
</dbReference>
<protein>
    <recommendedName>
        <fullName evidence="1">NADH-ubiquinone oxidoreductase chain 6</fullName>
        <ecNumber evidence="1">7.1.1.2</ecNumber>
    </recommendedName>
</protein>
<comment type="catalytic activity">
    <reaction evidence="1">
        <text>a ubiquinone + NADH + 5 H(+)(in) = a ubiquinol + NAD(+) + 4 H(+)(out)</text>
        <dbReference type="Rhea" id="RHEA:29091"/>
        <dbReference type="Rhea" id="RHEA-COMP:9565"/>
        <dbReference type="Rhea" id="RHEA-COMP:9566"/>
        <dbReference type="ChEBI" id="CHEBI:15378"/>
        <dbReference type="ChEBI" id="CHEBI:16389"/>
        <dbReference type="ChEBI" id="CHEBI:17976"/>
        <dbReference type="ChEBI" id="CHEBI:57540"/>
        <dbReference type="ChEBI" id="CHEBI:57945"/>
        <dbReference type="EC" id="7.1.1.2"/>
    </reaction>
</comment>
<reference evidence="2" key="2">
    <citation type="submission" date="2018-01" db="EMBL/GenBank/DDBJ databases">
        <authorList>
            <person name="Gaut B.S."/>
            <person name="Morton B.R."/>
            <person name="Clegg M.T."/>
            <person name="Duvall M.R."/>
        </authorList>
    </citation>
    <scope>NUCLEOTIDE SEQUENCE</scope>
    <source>
        <strain evidence="2">HEC3068</strain>
    </source>
</reference>
<dbReference type="PANTHER" id="PTHR33269">
    <property type="entry name" value="NADH-UBIQUINONE OXIDOREDUCTASE CHAIN 6"/>
    <property type="match status" value="1"/>
</dbReference>
<dbReference type="AlphaFoldDB" id="A0A343UXZ4"/>
<keyword evidence="1" id="KW-0830">Ubiquinone</keyword>